<keyword evidence="8" id="KW-1185">Reference proteome</keyword>
<proteinExistence type="predicted"/>
<evidence type="ECO:0000256" key="4">
    <source>
        <dbReference type="ARBA" id="ARBA00023242"/>
    </source>
</evidence>
<keyword evidence="3" id="KW-0677">Repeat</keyword>
<dbReference type="Gene3D" id="2.130.10.10">
    <property type="entry name" value="YVTN repeat-like/Quinoprotein amine dehydrogenase"/>
    <property type="match status" value="1"/>
</dbReference>
<dbReference type="EMBL" id="JBFXLT010000062">
    <property type="protein sequence ID" value="KAL2811096.1"/>
    <property type="molecule type" value="Genomic_DNA"/>
</dbReference>
<evidence type="ECO:0000313" key="8">
    <source>
        <dbReference type="Proteomes" id="UP001610334"/>
    </source>
</evidence>
<evidence type="ECO:0000256" key="2">
    <source>
        <dbReference type="ARBA" id="ARBA00022574"/>
    </source>
</evidence>
<dbReference type="InterPro" id="IPR015943">
    <property type="entry name" value="WD40/YVTN_repeat-like_dom_sf"/>
</dbReference>
<comment type="caution">
    <text evidence="7">The sequence shown here is derived from an EMBL/GenBank/DDBJ whole genome shotgun (WGS) entry which is preliminary data.</text>
</comment>
<gene>
    <name evidence="7" type="ORF">BJX63DRAFT_291376</name>
</gene>
<name>A0ABR4H6J6_9EURO</name>
<evidence type="ECO:0000313" key="7">
    <source>
        <dbReference type="EMBL" id="KAL2811096.1"/>
    </source>
</evidence>
<dbReference type="Pfam" id="PF00400">
    <property type="entry name" value="WD40"/>
    <property type="match status" value="1"/>
</dbReference>
<dbReference type="PROSITE" id="PS50082">
    <property type="entry name" value="WD_REPEATS_2"/>
    <property type="match status" value="1"/>
</dbReference>
<dbReference type="InterPro" id="IPR001680">
    <property type="entry name" value="WD40_rpt"/>
</dbReference>
<sequence length="458" mass="49269">MEIDSTNGITMENKPSITEAASAEDTTNLDSDGDVKMKTERPPALHDQEPTAAPIFTLTTGQSIGVQITPAKAADLSPDTAMIDVAGDDHVTRTLWRPQDPTVVVAAGDTFCSLYKLSSTSPPLQEKLVENKGDNVWVSAVAWDPQGQKLAVATYNDMRGSITTYDVAGNAIDLLPEVPRMISGLKWAESGSQLIVVASDSKISELILWDDALQPEEFPPPLTVEDSVLDVSWLGRTLAFACGGMSVYQCDVDTSIHLSKTFSAGDPEQPWTFIRSAYAGSSPVAVAASSSSASLWIPTHDIRADDAHEGHITSIQLKPNPSEQPNQPLILASSSTDDTVKLWHIDLENQRFDCIHRLSLGPSLPILASCFSPDGYAIAAASKDTLSIWNAQRGGTAMSTWKAPGAENGELVEHKSPLSNGHNGSIEDVQDRSLTWDTDGKKLAFGFKSQMAIINLQR</sequence>
<feature type="compositionally biased region" description="Polar residues" evidence="6">
    <location>
        <begin position="1"/>
        <end position="16"/>
    </location>
</feature>
<comment type="subcellular location">
    <subcellularLocation>
        <location evidence="1">Nucleus</location>
    </subcellularLocation>
</comment>
<keyword evidence="4" id="KW-0539">Nucleus</keyword>
<feature type="region of interest" description="Disordered" evidence="6">
    <location>
        <begin position="1"/>
        <end position="47"/>
    </location>
</feature>
<keyword evidence="2 5" id="KW-0853">WD repeat</keyword>
<evidence type="ECO:0000256" key="5">
    <source>
        <dbReference type="PROSITE-ProRule" id="PRU00221"/>
    </source>
</evidence>
<evidence type="ECO:0000256" key="6">
    <source>
        <dbReference type="SAM" id="MobiDB-lite"/>
    </source>
</evidence>
<evidence type="ECO:0000256" key="1">
    <source>
        <dbReference type="ARBA" id="ARBA00004123"/>
    </source>
</evidence>
<feature type="repeat" description="WD" evidence="5">
    <location>
        <begin position="305"/>
        <end position="346"/>
    </location>
</feature>
<reference evidence="7 8" key="1">
    <citation type="submission" date="2024-07" db="EMBL/GenBank/DDBJ databases">
        <title>Section-level genome sequencing and comparative genomics of Aspergillus sections Usti and Cavernicolus.</title>
        <authorList>
            <consortium name="Lawrence Berkeley National Laboratory"/>
            <person name="Nybo J.L."/>
            <person name="Vesth T.C."/>
            <person name="Theobald S."/>
            <person name="Frisvad J.C."/>
            <person name="Larsen T.O."/>
            <person name="Kjaerboelling I."/>
            <person name="Rothschild-Mancinelli K."/>
            <person name="Lyhne E.K."/>
            <person name="Kogle M.E."/>
            <person name="Barry K."/>
            <person name="Clum A."/>
            <person name="Na H."/>
            <person name="Ledsgaard L."/>
            <person name="Lin J."/>
            <person name="Lipzen A."/>
            <person name="Kuo A."/>
            <person name="Riley R."/>
            <person name="Mondo S."/>
            <person name="Labutti K."/>
            <person name="Haridas S."/>
            <person name="Pangalinan J."/>
            <person name="Salamov A.A."/>
            <person name="Simmons B.A."/>
            <person name="Magnuson J.K."/>
            <person name="Chen J."/>
            <person name="Drula E."/>
            <person name="Henrissat B."/>
            <person name="Wiebenga A."/>
            <person name="Lubbers R.J."/>
            <person name="Gomes A.C."/>
            <person name="Makela M.R."/>
            <person name="Stajich J."/>
            <person name="Grigoriev I.V."/>
            <person name="Mortensen U.H."/>
            <person name="De Vries R.P."/>
            <person name="Baker S.E."/>
            <person name="Andersen M.R."/>
        </authorList>
    </citation>
    <scope>NUCLEOTIDE SEQUENCE [LARGE SCALE GENOMIC DNA]</scope>
    <source>
        <strain evidence="7 8">CBS 588.65</strain>
    </source>
</reference>
<feature type="compositionally biased region" description="Basic and acidic residues" evidence="6">
    <location>
        <begin position="33"/>
        <end position="47"/>
    </location>
</feature>
<evidence type="ECO:0000256" key="3">
    <source>
        <dbReference type="ARBA" id="ARBA00022737"/>
    </source>
</evidence>
<dbReference type="SMART" id="SM00320">
    <property type="entry name" value="WD40"/>
    <property type="match status" value="4"/>
</dbReference>
<accession>A0ABR4H6J6</accession>
<dbReference type="PANTHER" id="PTHR22846:SF2">
    <property type="entry name" value="F-BOX-LIKE_WD REPEAT-CONTAINING PROTEIN EBI"/>
    <property type="match status" value="1"/>
</dbReference>
<dbReference type="SUPFAM" id="SSF82171">
    <property type="entry name" value="DPP6 N-terminal domain-like"/>
    <property type="match status" value="1"/>
</dbReference>
<dbReference type="Proteomes" id="UP001610334">
    <property type="component" value="Unassembled WGS sequence"/>
</dbReference>
<dbReference type="PANTHER" id="PTHR22846">
    <property type="entry name" value="WD40 REPEAT PROTEIN"/>
    <property type="match status" value="1"/>
</dbReference>
<protein>
    <submittedName>
        <fullName evidence="7">Uncharacterized protein</fullName>
    </submittedName>
</protein>
<organism evidence="7 8">
    <name type="scientific">Aspergillus granulosus</name>
    <dbReference type="NCBI Taxonomy" id="176169"/>
    <lineage>
        <taxon>Eukaryota</taxon>
        <taxon>Fungi</taxon>
        <taxon>Dikarya</taxon>
        <taxon>Ascomycota</taxon>
        <taxon>Pezizomycotina</taxon>
        <taxon>Eurotiomycetes</taxon>
        <taxon>Eurotiomycetidae</taxon>
        <taxon>Eurotiales</taxon>
        <taxon>Aspergillaceae</taxon>
        <taxon>Aspergillus</taxon>
        <taxon>Aspergillus subgen. Nidulantes</taxon>
    </lineage>
</organism>
<dbReference type="InterPro" id="IPR045183">
    <property type="entry name" value="Ebi-like"/>
</dbReference>